<keyword evidence="2" id="KW-1185">Reference proteome</keyword>
<evidence type="ECO:0000313" key="1">
    <source>
        <dbReference type="EMBL" id="RNA43566.1"/>
    </source>
</evidence>
<dbReference type="Proteomes" id="UP000276133">
    <property type="component" value="Unassembled WGS sequence"/>
</dbReference>
<comment type="caution">
    <text evidence="1">The sequence shown here is derived from an EMBL/GenBank/DDBJ whole genome shotgun (WGS) entry which is preliminary data.</text>
</comment>
<reference evidence="1 2" key="1">
    <citation type="journal article" date="2018" name="Sci. Rep.">
        <title>Genomic signatures of local adaptation to the degree of environmental predictability in rotifers.</title>
        <authorList>
            <person name="Franch-Gras L."/>
            <person name="Hahn C."/>
            <person name="Garcia-Roger E.M."/>
            <person name="Carmona M.J."/>
            <person name="Serra M."/>
            <person name="Gomez A."/>
        </authorList>
    </citation>
    <scope>NUCLEOTIDE SEQUENCE [LARGE SCALE GENOMIC DNA]</scope>
    <source>
        <strain evidence="1">HYR1</strain>
    </source>
</reference>
<gene>
    <name evidence="1" type="ORF">BpHYR1_005068</name>
</gene>
<proteinExistence type="predicted"/>
<dbReference type="AlphaFoldDB" id="A0A3M7T6A3"/>
<protein>
    <submittedName>
        <fullName evidence="1">Uncharacterized protein</fullName>
    </submittedName>
</protein>
<name>A0A3M7T6A3_BRAPC</name>
<sequence length="79" mass="9442">MKNKDIFLKFISKFIKMEEIKSLFLINGKEKVMEKIQLSRRHRLTCCLLTLRLSETLPELIINNLIIHIRKTLNCKEKV</sequence>
<evidence type="ECO:0000313" key="2">
    <source>
        <dbReference type="Proteomes" id="UP000276133"/>
    </source>
</evidence>
<organism evidence="1 2">
    <name type="scientific">Brachionus plicatilis</name>
    <name type="common">Marine rotifer</name>
    <name type="synonym">Brachionus muelleri</name>
    <dbReference type="NCBI Taxonomy" id="10195"/>
    <lineage>
        <taxon>Eukaryota</taxon>
        <taxon>Metazoa</taxon>
        <taxon>Spiralia</taxon>
        <taxon>Gnathifera</taxon>
        <taxon>Rotifera</taxon>
        <taxon>Eurotatoria</taxon>
        <taxon>Monogononta</taxon>
        <taxon>Pseudotrocha</taxon>
        <taxon>Ploima</taxon>
        <taxon>Brachionidae</taxon>
        <taxon>Brachionus</taxon>
    </lineage>
</organism>
<accession>A0A3M7T6A3</accession>
<dbReference type="EMBL" id="REGN01000212">
    <property type="protein sequence ID" value="RNA43566.1"/>
    <property type="molecule type" value="Genomic_DNA"/>
</dbReference>